<feature type="binding site" evidence="7">
    <location>
        <begin position="207"/>
        <end position="210"/>
    </location>
    <ligand>
        <name>substrate</name>
    </ligand>
</feature>
<evidence type="ECO:0000256" key="2">
    <source>
        <dbReference type="ARBA" id="ARBA00003015"/>
    </source>
</evidence>
<dbReference type="PANTHER" id="PTHR23417:SF14">
    <property type="entry name" value="PENTACOTRIPEPTIDE-REPEAT REGION OF PRORP DOMAIN-CONTAINING PROTEIN"/>
    <property type="match status" value="1"/>
</dbReference>
<sequence>MRLRRIPGTRERIRQYAPWLAEEAQQWQGCWQEYIASRLEITPTPAERKEIHLELGVGRGRFINQMAQEQPQHFWIGAELREEVLLTAIERAEKWQAPNLAFLWIDIETTTDIFAHGEVDAIYLNFSDPWPKDRHAKRRLTHRRFLDRYRQYLKPGGKIHFKTDNRDLFDFSLEEFKANGFSLEAVTFDLHKDPNWSSYDLSARVMTEYEHRFSQKGQPIHRCIAVLPREQVDKPSENQYDILAQGE</sequence>
<dbReference type="EMBL" id="JACVHF010000007">
    <property type="protein sequence ID" value="MBC9784591.1"/>
    <property type="molecule type" value="Genomic_DNA"/>
</dbReference>
<evidence type="ECO:0000256" key="5">
    <source>
        <dbReference type="ARBA" id="ARBA00022691"/>
    </source>
</evidence>
<evidence type="ECO:0000256" key="3">
    <source>
        <dbReference type="ARBA" id="ARBA00022603"/>
    </source>
</evidence>
<keyword evidence="6 7" id="KW-0819">tRNA processing</keyword>
<protein>
    <recommendedName>
        <fullName evidence="7">tRNA (guanine-N(7)-)-methyltransferase</fullName>
        <ecNumber evidence="7">2.1.1.33</ecNumber>
    </recommendedName>
    <alternativeName>
        <fullName evidence="7">tRNA (guanine(46)-N(7))-methyltransferase</fullName>
    </alternativeName>
    <alternativeName>
        <fullName evidence="7">tRNA(m7G46)-methyltransferase</fullName>
    </alternativeName>
</protein>
<feature type="binding site" evidence="7">
    <location>
        <position position="128"/>
    </location>
    <ligand>
        <name>S-adenosyl-L-methionine</name>
        <dbReference type="ChEBI" id="CHEBI:59789"/>
    </ligand>
</feature>
<keyword evidence="5 7" id="KW-0949">S-adenosyl-L-methionine</keyword>
<dbReference type="Pfam" id="PF02390">
    <property type="entry name" value="Methyltransf_4"/>
    <property type="match status" value="1"/>
</dbReference>
<accession>A0ABR7T1P1</accession>
<evidence type="ECO:0000256" key="7">
    <source>
        <dbReference type="HAMAP-Rule" id="MF_01057"/>
    </source>
</evidence>
<comment type="function">
    <text evidence="2 7">Catalyzes the formation of N(7)-methylguanine at position 46 (m7G46) in tRNA.</text>
</comment>
<dbReference type="PROSITE" id="PS51625">
    <property type="entry name" value="SAM_MT_TRMB"/>
    <property type="match status" value="1"/>
</dbReference>
<evidence type="ECO:0000313" key="8">
    <source>
        <dbReference type="EMBL" id="MBC9784591.1"/>
    </source>
</evidence>
<comment type="catalytic activity">
    <reaction evidence="1 7">
        <text>guanosine(46) in tRNA + S-adenosyl-L-methionine = N(7)-methylguanosine(46) in tRNA + S-adenosyl-L-homocysteine</text>
        <dbReference type="Rhea" id="RHEA:42708"/>
        <dbReference type="Rhea" id="RHEA-COMP:10188"/>
        <dbReference type="Rhea" id="RHEA-COMP:10189"/>
        <dbReference type="ChEBI" id="CHEBI:57856"/>
        <dbReference type="ChEBI" id="CHEBI:59789"/>
        <dbReference type="ChEBI" id="CHEBI:74269"/>
        <dbReference type="ChEBI" id="CHEBI:74480"/>
        <dbReference type="EC" id="2.1.1.33"/>
    </reaction>
</comment>
<feature type="binding site" evidence="7">
    <location>
        <position position="164"/>
    </location>
    <ligand>
        <name>substrate</name>
    </ligand>
</feature>
<keyword evidence="9" id="KW-1185">Reference proteome</keyword>
<dbReference type="InterPro" id="IPR029063">
    <property type="entry name" value="SAM-dependent_MTases_sf"/>
</dbReference>
<dbReference type="HAMAP" id="MF_01057">
    <property type="entry name" value="tRNA_methyltr_TrmB"/>
    <property type="match status" value="1"/>
</dbReference>
<comment type="caution">
    <text evidence="8">The sequence shown here is derived from an EMBL/GenBank/DDBJ whole genome shotgun (WGS) entry which is preliminary data.</text>
</comment>
<dbReference type="SUPFAM" id="SSF53335">
    <property type="entry name" value="S-adenosyl-L-methionine-dependent methyltransferases"/>
    <property type="match status" value="1"/>
</dbReference>
<evidence type="ECO:0000313" key="9">
    <source>
        <dbReference type="Proteomes" id="UP000617402"/>
    </source>
</evidence>
<dbReference type="InterPro" id="IPR003358">
    <property type="entry name" value="tRNA_(Gua-N-7)_MeTrfase_Trmb"/>
</dbReference>
<dbReference type="RefSeq" id="WP_188039736.1">
    <property type="nucleotide sequence ID" value="NZ_JACVHF010000007.1"/>
</dbReference>
<dbReference type="Proteomes" id="UP000617402">
    <property type="component" value="Unassembled WGS sequence"/>
</dbReference>
<feature type="binding site" evidence="7">
    <location>
        <position position="79"/>
    </location>
    <ligand>
        <name>S-adenosyl-L-methionine</name>
        <dbReference type="ChEBI" id="CHEBI:59789"/>
    </ligand>
</feature>
<name>A0ABR7T1P1_HELCL</name>
<dbReference type="NCBIfam" id="TIGR00091">
    <property type="entry name" value="tRNA (guanosine(46)-N7)-methyltransferase TrmB"/>
    <property type="match status" value="1"/>
</dbReference>
<evidence type="ECO:0000256" key="6">
    <source>
        <dbReference type="ARBA" id="ARBA00022694"/>
    </source>
</evidence>
<dbReference type="CDD" id="cd02440">
    <property type="entry name" value="AdoMet_MTases"/>
    <property type="match status" value="1"/>
</dbReference>
<feature type="binding site" evidence="7">
    <location>
        <position position="54"/>
    </location>
    <ligand>
        <name>S-adenosyl-L-methionine</name>
        <dbReference type="ChEBI" id="CHEBI:59789"/>
    </ligand>
</feature>
<dbReference type="GO" id="GO:0008176">
    <property type="term" value="F:tRNA (guanine(46)-N7)-methyltransferase activity"/>
    <property type="evidence" value="ECO:0007669"/>
    <property type="project" value="UniProtKB-EC"/>
</dbReference>
<comment type="caution">
    <text evidence="7">Lacks conserved residue(s) required for the propagation of feature annotation.</text>
</comment>
<gene>
    <name evidence="7 8" type="primary">trmB</name>
    <name evidence="8" type="ORF">H1S01_08715</name>
</gene>
<reference evidence="8 9" key="1">
    <citation type="submission" date="2020-07" db="EMBL/GenBank/DDBJ databases">
        <title>Draft whole-genome sequence of Heliobacterium chlorum DSM 3682, type strain.</title>
        <authorList>
            <person name="Kyndt J.A."/>
            <person name="Meyer T.E."/>
            <person name="Imhoff J.F."/>
        </authorList>
    </citation>
    <scope>NUCLEOTIDE SEQUENCE [LARGE SCALE GENOMIC DNA]</scope>
    <source>
        <strain evidence="8 9">DSM 3682</strain>
    </source>
</reference>
<dbReference type="InterPro" id="IPR055361">
    <property type="entry name" value="tRNA_methyltr_TrmB_bact"/>
</dbReference>
<comment type="similarity">
    <text evidence="7">Belongs to the class I-like SAM-binding methyltransferase superfamily. TrmB family.</text>
</comment>
<feature type="binding site" evidence="7">
    <location>
        <position position="132"/>
    </location>
    <ligand>
        <name>substrate</name>
    </ligand>
</feature>
<comment type="pathway">
    <text evidence="7">tRNA modification; N(7)-methylguanine-tRNA biosynthesis.</text>
</comment>
<dbReference type="EC" id="2.1.1.33" evidence="7"/>
<dbReference type="NCBIfam" id="NF001080">
    <property type="entry name" value="PRK00121.2-2"/>
    <property type="match status" value="1"/>
</dbReference>
<dbReference type="Gene3D" id="3.40.50.150">
    <property type="entry name" value="Vaccinia Virus protein VP39"/>
    <property type="match status" value="1"/>
</dbReference>
<evidence type="ECO:0000256" key="4">
    <source>
        <dbReference type="ARBA" id="ARBA00022679"/>
    </source>
</evidence>
<keyword evidence="3 7" id="KW-0489">Methyltransferase</keyword>
<keyword evidence="4 7" id="KW-0808">Transferase</keyword>
<proteinExistence type="inferred from homology"/>
<feature type="binding site" evidence="7">
    <location>
        <position position="106"/>
    </location>
    <ligand>
        <name>S-adenosyl-L-methionine</name>
        <dbReference type="ChEBI" id="CHEBI:59789"/>
    </ligand>
</feature>
<dbReference type="PANTHER" id="PTHR23417">
    <property type="entry name" value="3-DEOXY-D-MANNO-OCTULOSONIC-ACID TRANSFERASE/TRNA GUANINE-N 7 - -METHYLTRANSFERASE"/>
    <property type="match status" value="1"/>
</dbReference>
<evidence type="ECO:0000256" key="1">
    <source>
        <dbReference type="ARBA" id="ARBA00000142"/>
    </source>
</evidence>
<organism evidence="8 9">
    <name type="scientific">Heliobacterium chlorum</name>
    <dbReference type="NCBI Taxonomy" id="2698"/>
    <lineage>
        <taxon>Bacteria</taxon>
        <taxon>Bacillati</taxon>
        <taxon>Bacillota</taxon>
        <taxon>Clostridia</taxon>
        <taxon>Eubacteriales</taxon>
        <taxon>Heliobacteriaceae</taxon>
        <taxon>Heliobacterium</taxon>
    </lineage>
</organism>